<dbReference type="EMBL" id="CCFA01002916">
    <property type="protein sequence ID" value="CDW98185.1"/>
    <property type="molecule type" value="Genomic_DNA"/>
</dbReference>
<reference evidence="13" key="3">
    <citation type="submission" date="2014-06" db="EMBL/GenBank/DDBJ databases">
        <authorList>
            <person name="Ju J."/>
            <person name="Zhang J."/>
        </authorList>
    </citation>
    <scope>NUCLEOTIDE SEQUENCE</scope>
    <source>
        <strain evidence="13">SscI8</strain>
    </source>
</reference>
<feature type="compositionally biased region" description="Acidic residues" evidence="10">
    <location>
        <begin position="402"/>
        <end position="412"/>
    </location>
</feature>
<feature type="compositionally biased region" description="Polar residues" evidence="10">
    <location>
        <begin position="9"/>
        <end position="18"/>
    </location>
</feature>
<organism evidence="14 15">
    <name type="scientific">Sporisorium scitamineum</name>
    <dbReference type="NCBI Taxonomy" id="49012"/>
    <lineage>
        <taxon>Eukaryota</taxon>
        <taxon>Fungi</taxon>
        <taxon>Dikarya</taxon>
        <taxon>Basidiomycota</taxon>
        <taxon>Ustilaginomycotina</taxon>
        <taxon>Ustilaginomycetes</taxon>
        <taxon>Ustilaginales</taxon>
        <taxon>Ustilaginaceae</taxon>
        <taxon>Sporisorium</taxon>
    </lineage>
</organism>
<dbReference type="GO" id="GO:0008270">
    <property type="term" value="F:zinc ion binding"/>
    <property type="evidence" value="ECO:0007669"/>
    <property type="project" value="UniProtKB-KW"/>
</dbReference>
<feature type="region of interest" description="Disordered" evidence="10">
    <location>
        <begin position="342"/>
        <end position="370"/>
    </location>
</feature>
<feature type="compositionally biased region" description="Acidic residues" evidence="10">
    <location>
        <begin position="981"/>
        <end position="997"/>
    </location>
</feature>
<feature type="compositionally biased region" description="Acidic residues" evidence="10">
    <location>
        <begin position="156"/>
        <end position="170"/>
    </location>
</feature>
<dbReference type="InterPro" id="IPR048538">
    <property type="entry name" value="Rrn7_cyclin_C"/>
</dbReference>
<keyword evidence="15" id="KW-1185">Reference proteome</keyword>
<evidence type="ECO:0000259" key="11">
    <source>
        <dbReference type="Pfam" id="PF20644"/>
    </source>
</evidence>
<keyword evidence="7" id="KW-0238">DNA-binding</keyword>
<dbReference type="AlphaFoldDB" id="A0A0F7SBB7"/>
<dbReference type="PANTHER" id="PTHR31576:SF2">
    <property type="entry name" value="TATA BOX-BINDING PROTEIN-ASSOCIATED FACTOR RNA POLYMERASE I SUBUNIT B"/>
    <property type="match status" value="1"/>
</dbReference>
<dbReference type="STRING" id="49012.A0A0F7SBB7"/>
<keyword evidence="5" id="KW-0862">Zinc</keyword>
<sequence length="997" mass="112381">MLPYKSRYGSFSQPNAAPSSDFDELLYSQPGSSLSPHQEASQSSRRPRCPDCGTRKMRLRAGQLICKRGHVQQHFRIEQAEDDEFLGDGVARKRRTVTVNKVRRLKSQHTPYYSQPETDVEPEDSEEDQLEEQTRRAHKRARVQSSRSRYSAYSDAVDELVSDSQDESENNDPPYSIRADSFFERTPQPSHSYAASSAAEESGSDSEPETYARASRRGIRRIWRAGVGLHGAYEGRFALLQCLQLILRLQLQKLREVWQDKMPPETEAVARDLWTMFVSLLPVGHYPPEPLITATFDWHTRYSLSQERAAELFPNHATYDPESDIRHHRRRTLFNGYHHHLERKQSTADNKMTSIGQQQHGHEDEHADSDDPVAAKDYIDWIVGQDEQHKGSRSQRSSEPETLADPEDELAELDPVLAEERRQQRRSQATSENGSFNADGDRSDPELPAGQKDRPKRRRHIPSWATKYSVAKAQAEILHLAMVPTTLSIIYLSLHLLKIPVFWADIVKLISSYKLPYLNVVHQLPLPLTRFLNKDNVQHHHLDTNVVPSITTLHLHTLSVADLLQRTYRVDFGRGNVSGQLARLVEGMLLPPTFYVATKRLLDMIGRGVGPQLMPCLPQKARSGAQRQAKDAEETPATLPGAAQMQRVPKEFVLMAALLVVIKMRYGLDGRERIESLPPAGGNERAGVSCAPLLEPWLCALDKRRQRYLESPETVAEMDPAELDALHMTSEQVEAYASFAEQNLILSNQIDLHEWRRLEPQRRWAAFTDFMPAPSTNNLDHITQASRHANGSDPRDEWVDLETDLRSIYRNHVAAPSTSSNAMEAGSAYPMHQFVGQQFGGDPLGLAYSSLYPRVVHHANHLVGIATPQTASIAMDAIISSMVNPRAEDADASLKVWESAYGIQAHLEVVERMLEAEFKGRAGRMRRLFKRMQREKMREGLGSGEKGKGAQVGGESGAEDDGEEQEEQEEQGDDQGRETSDTSDTESEDGDSSDEDS</sequence>
<reference evidence="15" key="2">
    <citation type="submission" date="2014-06" db="EMBL/GenBank/DDBJ databases">
        <authorList>
            <person name="Berkman P.J."/>
        </authorList>
    </citation>
    <scope>NUCLEOTIDE SEQUENCE [LARGE SCALE GENOMIC DNA]</scope>
</reference>
<evidence type="ECO:0000256" key="3">
    <source>
        <dbReference type="ARBA" id="ARBA00022723"/>
    </source>
</evidence>
<keyword evidence="9" id="KW-0539">Nucleus</keyword>
<dbReference type="Proteomes" id="UP000242770">
    <property type="component" value="Unassembled WGS sequence"/>
</dbReference>
<feature type="compositionally biased region" description="Polar residues" evidence="10">
    <location>
        <begin position="427"/>
        <end position="436"/>
    </location>
</feature>
<dbReference type="EMBL" id="LK056680">
    <property type="protein sequence ID" value="CDU24752.1"/>
    <property type="molecule type" value="Genomic_DNA"/>
</dbReference>
<dbReference type="InterPro" id="IPR048540">
    <property type="entry name" value="Rrn7_cyclin_N"/>
</dbReference>
<feature type="domain" description="Rrn7/TAF1B C-terminal cyclin" evidence="12">
    <location>
        <begin position="547"/>
        <end position="743"/>
    </location>
</feature>
<evidence type="ECO:0000256" key="6">
    <source>
        <dbReference type="ARBA" id="ARBA00023015"/>
    </source>
</evidence>
<keyword evidence="6" id="KW-0805">Transcription regulation</keyword>
<feature type="region of interest" description="Disordered" evidence="10">
    <location>
        <begin position="107"/>
        <end position="211"/>
    </location>
</feature>
<evidence type="ECO:0000313" key="13">
    <source>
        <dbReference type="EMBL" id="CDU24752.1"/>
    </source>
</evidence>
<feature type="region of interest" description="Disordered" evidence="10">
    <location>
        <begin position="386"/>
        <end position="461"/>
    </location>
</feature>
<name>A0A0F7SBB7_9BASI</name>
<feature type="compositionally biased region" description="Polar residues" evidence="10">
    <location>
        <begin position="108"/>
        <end position="117"/>
    </location>
</feature>
<dbReference type="GO" id="GO:0070860">
    <property type="term" value="C:RNA polymerase I core factor complex"/>
    <property type="evidence" value="ECO:0007669"/>
    <property type="project" value="InterPro"/>
</dbReference>
<dbReference type="OrthoDB" id="428577at2759"/>
<feature type="compositionally biased region" description="Polar residues" evidence="10">
    <location>
        <begin position="347"/>
        <end position="359"/>
    </location>
</feature>
<evidence type="ECO:0000259" key="12">
    <source>
        <dbReference type="Pfam" id="PF20645"/>
    </source>
</evidence>
<dbReference type="PANTHER" id="PTHR31576">
    <property type="entry name" value="TATA BOX-BINDING PROTEIN-ASSOCIATED FACTOR RNA POLYMERASE I SUBUNIT B"/>
    <property type="match status" value="1"/>
</dbReference>
<evidence type="ECO:0000256" key="9">
    <source>
        <dbReference type="ARBA" id="ARBA00023242"/>
    </source>
</evidence>
<feature type="compositionally biased region" description="Low complexity" evidence="10">
    <location>
        <begin position="190"/>
        <end position="201"/>
    </location>
</feature>
<dbReference type="InterPro" id="IPR033599">
    <property type="entry name" value="TAF1B/Rrn7"/>
</dbReference>
<evidence type="ECO:0000256" key="5">
    <source>
        <dbReference type="ARBA" id="ARBA00022833"/>
    </source>
</evidence>
<feature type="compositionally biased region" description="Polar residues" evidence="10">
    <location>
        <begin position="29"/>
        <end position="44"/>
    </location>
</feature>
<evidence type="ECO:0000256" key="1">
    <source>
        <dbReference type="ARBA" id="ARBA00004604"/>
    </source>
</evidence>
<gene>
    <name evidence="14" type="primary">SSCI49340.1</name>
    <name evidence="13" type="ORF">SPSC_04585</name>
</gene>
<evidence type="ECO:0000256" key="10">
    <source>
        <dbReference type="SAM" id="MobiDB-lite"/>
    </source>
</evidence>
<dbReference type="Pfam" id="PF20645">
    <property type="entry name" value="Rrn7_cyclin_C"/>
    <property type="match status" value="1"/>
</dbReference>
<feature type="region of interest" description="Disordered" evidence="10">
    <location>
        <begin position="1"/>
        <end position="54"/>
    </location>
</feature>
<evidence type="ECO:0000256" key="4">
    <source>
        <dbReference type="ARBA" id="ARBA00022771"/>
    </source>
</evidence>
<proteinExistence type="inferred from homology"/>
<feature type="region of interest" description="Disordered" evidence="10">
    <location>
        <begin position="620"/>
        <end position="641"/>
    </location>
</feature>
<comment type="subcellular location">
    <subcellularLocation>
        <location evidence="1">Nucleus</location>
        <location evidence="1">Nucleolus</location>
    </subcellularLocation>
</comment>
<feature type="compositionally biased region" description="Acidic residues" evidence="10">
    <location>
        <begin position="118"/>
        <end position="131"/>
    </location>
</feature>
<reference evidence="14" key="1">
    <citation type="submission" date="2014-06" db="EMBL/GenBank/DDBJ databases">
        <authorList>
            <person name="Berkman J.Paul."/>
        </authorList>
    </citation>
    <scope>NUCLEOTIDE SEQUENCE [LARGE SCALE GENOMIC DNA]</scope>
</reference>
<evidence type="ECO:0000256" key="2">
    <source>
        <dbReference type="ARBA" id="ARBA00006899"/>
    </source>
</evidence>
<dbReference type="GO" id="GO:0001164">
    <property type="term" value="F:RNA polymerase I core promoter sequence-specific DNA binding"/>
    <property type="evidence" value="ECO:0007669"/>
    <property type="project" value="InterPro"/>
</dbReference>
<feature type="compositionally biased region" description="Acidic residues" evidence="10">
    <location>
        <begin position="957"/>
        <end position="973"/>
    </location>
</feature>
<evidence type="ECO:0000256" key="8">
    <source>
        <dbReference type="ARBA" id="ARBA00023163"/>
    </source>
</evidence>
<evidence type="ECO:0000313" key="15">
    <source>
        <dbReference type="Proteomes" id="UP000242770"/>
    </source>
</evidence>
<evidence type="ECO:0000313" key="14">
    <source>
        <dbReference type="EMBL" id="CDW98185.1"/>
    </source>
</evidence>
<keyword evidence="4" id="KW-0863">Zinc-finger</keyword>
<comment type="similarity">
    <text evidence="2">Belongs to the RRN7/TAF1B family.</text>
</comment>
<accession>A0A0F7SBB7</accession>
<keyword evidence="3" id="KW-0479">Metal-binding</keyword>
<dbReference type="Pfam" id="PF20644">
    <property type="entry name" value="Rrn7_cyclin_N"/>
    <property type="match status" value="1"/>
</dbReference>
<feature type="domain" description="Rrn7/TAF1B N-terminal cyclin" evidence="11">
    <location>
        <begin position="461"/>
        <end position="525"/>
    </location>
</feature>
<keyword evidence="8" id="KW-0804">Transcription</keyword>
<feature type="region of interest" description="Disordered" evidence="10">
    <location>
        <begin position="936"/>
        <end position="997"/>
    </location>
</feature>
<feature type="compositionally biased region" description="Low complexity" evidence="10">
    <location>
        <begin position="143"/>
        <end position="154"/>
    </location>
</feature>
<dbReference type="GO" id="GO:0042790">
    <property type="term" value="P:nucleolar large rRNA transcription by RNA polymerase I"/>
    <property type="evidence" value="ECO:0007669"/>
    <property type="project" value="TreeGrafter"/>
</dbReference>
<evidence type="ECO:0000256" key="7">
    <source>
        <dbReference type="ARBA" id="ARBA00023125"/>
    </source>
</evidence>
<protein>
    <submittedName>
        <fullName evidence="14">Uncharacterized protein</fullName>
    </submittedName>
</protein>